<reference evidence="3" key="2">
    <citation type="submission" date="2020-04" db="EMBL/GenBank/DDBJ databases">
        <authorList>
            <consortium name="NCBI Genome Project"/>
        </authorList>
    </citation>
    <scope>NUCLEOTIDE SEQUENCE</scope>
    <source>
        <strain evidence="3">CBS 304.34</strain>
    </source>
</reference>
<dbReference type="OrthoDB" id="4851849at2759"/>
<dbReference type="RefSeq" id="XP_033580913.1">
    <property type="nucleotide sequence ID" value="XM_033725082.1"/>
</dbReference>
<sequence length="136" mass="15100">MATPIDLLSAEIALLSLVNDLPKQPSINVSSQYIKEQGSQPSRTLSFKHEISITPNLAFICAYSDDPLHVLAACIEEAILRDCLIIRFAANTGKHGVLVDGLKAIPRILQNEERYRRSSTFEKRLQGLVKGIHSIF</sequence>
<reference evidence="3" key="3">
    <citation type="submission" date="2025-04" db="UniProtKB">
        <authorList>
            <consortium name="RefSeq"/>
        </authorList>
    </citation>
    <scope>IDENTIFICATION</scope>
    <source>
        <strain evidence="3">CBS 304.34</strain>
    </source>
</reference>
<dbReference type="EMBL" id="MU003695">
    <property type="protein sequence ID" value="KAF2813949.1"/>
    <property type="molecule type" value="Genomic_DNA"/>
</dbReference>
<protein>
    <submittedName>
        <fullName evidence="1 3">Uncharacterized protein</fullName>
    </submittedName>
</protein>
<gene>
    <name evidence="1 3" type="ORF">BDZ99DRAFT_516576</name>
</gene>
<evidence type="ECO:0000313" key="1">
    <source>
        <dbReference type="EMBL" id="KAF2813949.1"/>
    </source>
</evidence>
<dbReference type="GeneID" id="54465975"/>
<dbReference type="Proteomes" id="UP000504636">
    <property type="component" value="Unplaced"/>
</dbReference>
<reference evidence="1 3" key="1">
    <citation type="journal article" date="2020" name="Stud. Mycol.">
        <title>101 Dothideomycetes genomes: a test case for predicting lifestyles and emergence of pathogens.</title>
        <authorList>
            <person name="Haridas S."/>
            <person name="Albert R."/>
            <person name="Binder M."/>
            <person name="Bloem J."/>
            <person name="Labutti K."/>
            <person name="Salamov A."/>
            <person name="Andreopoulos B."/>
            <person name="Baker S."/>
            <person name="Barry K."/>
            <person name="Bills G."/>
            <person name="Bluhm B."/>
            <person name="Cannon C."/>
            <person name="Castanera R."/>
            <person name="Culley D."/>
            <person name="Daum C."/>
            <person name="Ezra D."/>
            <person name="Gonzalez J."/>
            <person name="Henrissat B."/>
            <person name="Kuo A."/>
            <person name="Liang C."/>
            <person name="Lipzen A."/>
            <person name="Lutzoni F."/>
            <person name="Magnuson J."/>
            <person name="Mondo S."/>
            <person name="Nolan M."/>
            <person name="Ohm R."/>
            <person name="Pangilinan J."/>
            <person name="Park H.-J."/>
            <person name="Ramirez L."/>
            <person name="Alfaro M."/>
            <person name="Sun H."/>
            <person name="Tritt A."/>
            <person name="Yoshinaga Y."/>
            <person name="Zwiers L.-H."/>
            <person name="Turgeon B."/>
            <person name="Goodwin S."/>
            <person name="Spatafora J."/>
            <person name="Crous P."/>
            <person name="Grigoriev I."/>
        </authorList>
    </citation>
    <scope>NUCLEOTIDE SEQUENCE</scope>
    <source>
        <strain evidence="1 3">CBS 304.34</strain>
    </source>
</reference>
<evidence type="ECO:0000313" key="3">
    <source>
        <dbReference type="RefSeq" id="XP_033580913.1"/>
    </source>
</evidence>
<name>A0A6A6YZN0_9PEZI</name>
<dbReference type="AlphaFoldDB" id="A0A6A6YZN0"/>
<keyword evidence="2" id="KW-1185">Reference proteome</keyword>
<evidence type="ECO:0000313" key="2">
    <source>
        <dbReference type="Proteomes" id="UP000504636"/>
    </source>
</evidence>
<proteinExistence type="predicted"/>
<accession>A0A6A6YZN0</accession>
<organism evidence="1">
    <name type="scientific">Mytilinidion resinicola</name>
    <dbReference type="NCBI Taxonomy" id="574789"/>
    <lineage>
        <taxon>Eukaryota</taxon>
        <taxon>Fungi</taxon>
        <taxon>Dikarya</taxon>
        <taxon>Ascomycota</taxon>
        <taxon>Pezizomycotina</taxon>
        <taxon>Dothideomycetes</taxon>
        <taxon>Pleosporomycetidae</taxon>
        <taxon>Mytilinidiales</taxon>
        <taxon>Mytilinidiaceae</taxon>
        <taxon>Mytilinidion</taxon>
    </lineage>
</organism>